<dbReference type="InterPro" id="IPR050640">
    <property type="entry name" value="Bact_2-comp_sensor_kinase"/>
</dbReference>
<reference evidence="6" key="2">
    <citation type="journal article" date="2021" name="PeerJ">
        <title>Extensive microbial diversity within the chicken gut microbiome revealed by metagenomics and culture.</title>
        <authorList>
            <person name="Gilroy R."/>
            <person name="Ravi A."/>
            <person name="Getino M."/>
            <person name="Pursley I."/>
            <person name="Horton D.L."/>
            <person name="Alikhan N.F."/>
            <person name="Baker D."/>
            <person name="Gharbi K."/>
            <person name="Hall N."/>
            <person name="Watson M."/>
            <person name="Adriaenssens E.M."/>
            <person name="Foster-Nyarko E."/>
            <person name="Jarju S."/>
            <person name="Secka A."/>
            <person name="Antonio M."/>
            <person name="Oren A."/>
            <person name="Chaudhuri R.R."/>
            <person name="La Ragione R."/>
            <person name="Hildebrand F."/>
            <person name="Pallen M.J."/>
        </authorList>
    </citation>
    <scope>NUCLEOTIDE SEQUENCE</scope>
    <source>
        <strain evidence="6">ChiGjej2B2-16831</strain>
    </source>
</reference>
<feature type="domain" description="HAMP" evidence="5">
    <location>
        <begin position="329"/>
        <end position="388"/>
    </location>
</feature>
<evidence type="ECO:0000313" key="7">
    <source>
        <dbReference type="Proteomes" id="UP000824128"/>
    </source>
</evidence>
<dbReference type="PANTHER" id="PTHR34220:SF7">
    <property type="entry name" value="SENSOR HISTIDINE KINASE YPDA"/>
    <property type="match status" value="1"/>
</dbReference>
<dbReference type="Gene3D" id="6.10.340.10">
    <property type="match status" value="1"/>
</dbReference>
<feature type="transmembrane region" description="Helical" evidence="4">
    <location>
        <begin position="303"/>
        <end position="326"/>
    </location>
</feature>
<keyword evidence="4" id="KW-1133">Transmembrane helix</keyword>
<evidence type="ECO:0000259" key="5">
    <source>
        <dbReference type="PROSITE" id="PS50885"/>
    </source>
</evidence>
<comment type="caution">
    <text evidence="6">The sequence shown here is derived from an EMBL/GenBank/DDBJ whole genome shotgun (WGS) entry which is preliminary data.</text>
</comment>
<keyword evidence="6" id="KW-0418">Kinase</keyword>
<evidence type="ECO:0000256" key="2">
    <source>
        <dbReference type="ARBA" id="ARBA00022553"/>
    </source>
</evidence>
<gene>
    <name evidence="6" type="ORF">IAD24_04325</name>
</gene>
<dbReference type="PROSITE" id="PS50885">
    <property type="entry name" value="HAMP"/>
    <property type="match status" value="1"/>
</dbReference>
<accession>A0A9D1N3G1</accession>
<dbReference type="SUPFAM" id="SSF158472">
    <property type="entry name" value="HAMP domain-like"/>
    <property type="match status" value="1"/>
</dbReference>
<keyword evidence="4" id="KW-0472">Membrane</keyword>
<dbReference type="Proteomes" id="UP000824128">
    <property type="component" value="Unassembled WGS sequence"/>
</dbReference>
<keyword evidence="2" id="KW-0597">Phosphoprotein</keyword>
<evidence type="ECO:0000256" key="4">
    <source>
        <dbReference type="SAM" id="Phobius"/>
    </source>
</evidence>
<keyword evidence="4" id="KW-0812">Transmembrane</keyword>
<evidence type="ECO:0000256" key="3">
    <source>
        <dbReference type="ARBA" id="ARBA00022679"/>
    </source>
</evidence>
<dbReference type="Gene3D" id="3.30.565.10">
    <property type="entry name" value="Histidine kinase-like ATPase, C-terminal domain"/>
    <property type="match status" value="1"/>
</dbReference>
<evidence type="ECO:0000256" key="1">
    <source>
        <dbReference type="ARBA" id="ARBA00004370"/>
    </source>
</evidence>
<dbReference type="GO" id="GO:0000155">
    <property type="term" value="F:phosphorelay sensor kinase activity"/>
    <property type="evidence" value="ECO:0007669"/>
    <property type="project" value="InterPro"/>
</dbReference>
<dbReference type="PANTHER" id="PTHR34220">
    <property type="entry name" value="SENSOR HISTIDINE KINASE YPDA"/>
    <property type="match status" value="1"/>
</dbReference>
<dbReference type="AlphaFoldDB" id="A0A9D1N3G1"/>
<sequence length="637" mass="72809">MHRKQNGYRSIHGKLLNALIFSWCLCMLFFALYYLLSTRADAFRQYERRTRADAEVTATNIDYYLGNTVSATKSIYFDQQLLQRVMADTAGYQTTEVRRDLFTYLHTISLTMPYAEQIYLAIPRQGVSVLYIPSTLRLSFNADEPYSLEEPIRMLTLYDTYLQPTHEMDTYGHIVSFSTPTEKTLVFTIWLPISNIPWSLASEAYVAIDIPLEFIMNNCQIDEENGELVYIVDSSGFIIASNLPEAVMQNADALDLPPGILDEETSIVSGSSIYAMAELQSEHFADWSVVRATPLPNVYSLSWSQTLVLVLVFALGLGGLLAFNVFQISRYTRPLVQLTRFMQAQLASGEWSSRLRLSDYIRYSRNDEIGTLVQVFETMLQQMHGFTVRQYELELANTESTLKMLQAQINPHFIYNTIQCFATNALRREDLRQYQLLTSFGKMLHYSMITDPPMMPLDREVEYVQRYLSLQSMRFDREIELHIDVAPDAAHVMVPKLTIQPLVENAVVHGRLFQKERALLRLSARVEAEWLFVVVEDSGAPIPQARVEELTAMMDELRERFRSDRHYQADPAAGGGGEYASIGVRNVFTRLMLFFGECDFTIAPNELDGTTVRFSIPILMNTRRADGQGEEDAAQQP</sequence>
<dbReference type="Pfam" id="PF06580">
    <property type="entry name" value="His_kinase"/>
    <property type="match status" value="1"/>
</dbReference>
<feature type="transmembrane region" description="Helical" evidence="4">
    <location>
        <begin position="15"/>
        <end position="36"/>
    </location>
</feature>
<protein>
    <submittedName>
        <fullName evidence="6">Histidine kinase</fullName>
    </submittedName>
</protein>
<dbReference type="InterPro" id="IPR003660">
    <property type="entry name" value="HAMP_dom"/>
</dbReference>
<dbReference type="CDD" id="cd06225">
    <property type="entry name" value="HAMP"/>
    <property type="match status" value="1"/>
</dbReference>
<comment type="subcellular location">
    <subcellularLocation>
        <location evidence="1">Membrane</location>
    </subcellularLocation>
</comment>
<evidence type="ECO:0000313" key="6">
    <source>
        <dbReference type="EMBL" id="HIU94365.1"/>
    </source>
</evidence>
<proteinExistence type="predicted"/>
<reference evidence="6" key="1">
    <citation type="submission" date="2020-10" db="EMBL/GenBank/DDBJ databases">
        <authorList>
            <person name="Gilroy R."/>
        </authorList>
    </citation>
    <scope>NUCLEOTIDE SEQUENCE</scope>
    <source>
        <strain evidence="6">ChiGjej2B2-16831</strain>
    </source>
</reference>
<dbReference type="SUPFAM" id="SSF55874">
    <property type="entry name" value="ATPase domain of HSP90 chaperone/DNA topoisomerase II/histidine kinase"/>
    <property type="match status" value="1"/>
</dbReference>
<dbReference type="InterPro" id="IPR010559">
    <property type="entry name" value="Sig_transdc_His_kin_internal"/>
</dbReference>
<keyword evidence="3" id="KW-0808">Transferase</keyword>
<dbReference type="GO" id="GO:0016020">
    <property type="term" value="C:membrane"/>
    <property type="evidence" value="ECO:0007669"/>
    <property type="project" value="UniProtKB-SubCell"/>
</dbReference>
<dbReference type="EMBL" id="DVNZ01000134">
    <property type="protein sequence ID" value="HIU94365.1"/>
    <property type="molecule type" value="Genomic_DNA"/>
</dbReference>
<name>A0A9D1N3G1_9FIRM</name>
<organism evidence="6 7">
    <name type="scientific">Candidatus Aphodomorpha intestinavium</name>
    <dbReference type="NCBI Taxonomy" id="2840672"/>
    <lineage>
        <taxon>Bacteria</taxon>
        <taxon>Bacillati</taxon>
        <taxon>Bacillota</taxon>
        <taxon>Clostridia</taxon>
        <taxon>Eubacteriales</taxon>
        <taxon>Candidatus Aphodomorpha</taxon>
    </lineage>
</organism>
<dbReference type="InterPro" id="IPR036890">
    <property type="entry name" value="HATPase_C_sf"/>
</dbReference>